<feature type="signal peptide" evidence="10">
    <location>
        <begin position="1"/>
        <end position="33"/>
    </location>
</feature>
<dbReference type="InterPro" id="IPR000383">
    <property type="entry name" value="Xaa-Pro-like_dom"/>
</dbReference>
<dbReference type="SUPFAM" id="SSF53474">
    <property type="entry name" value="alpha/beta-Hydrolases"/>
    <property type="match status" value="1"/>
</dbReference>
<evidence type="ECO:0000256" key="5">
    <source>
        <dbReference type="ARBA" id="ARBA00022670"/>
    </source>
</evidence>
<dbReference type="EC" id="3.4.14.11" evidence="3"/>
<comment type="caution">
    <text evidence="12">The sequence shown here is derived from an EMBL/GenBank/DDBJ whole genome shotgun (WGS) entry which is preliminary data.</text>
</comment>
<accession>A0ABR7M0A1</accession>
<evidence type="ECO:0000256" key="8">
    <source>
        <dbReference type="ARBA" id="ARBA00030045"/>
    </source>
</evidence>
<evidence type="ECO:0000256" key="9">
    <source>
        <dbReference type="SAM" id="MobiDB-lite"/>
    </source>
</evidence>
<dbReference type="InterPro" id="IPR013736">
    <property type="entry name" value="Xaa-Pro_dipept_C"/>
</dbReference>
<dbReference type="Gene3D" id="2.60.120.260">
    <property type="entry name" value="Galactose-binding domain-like"/>
    <property type="match status" value="1"/>
</dbReference>
<evidence type="ECO:0000256" key="10">
    <source>
        <dbReference type="SAM" id="SignalP"/>
    </source>
</evidence>
<dbReference type="InterPro" id="IPR008979">
    <property type="entry name" value="Galactose-bd-like_sf"/>
</dbReference>
<keyword evidence="10" id="KW-0732">Signal</keyword>
<dbReference type="Pfam" id="PF02129">
    <property type="entry name" value="Peptidase_S15"/>
    <property type="match status" value="1"/>
</dbReference>
<dbReference type="NCBIfam" id="NF003780">
    <property type="entry name" value="PRK05371.1-1"/>
    <property type="match status" value="1"/>
</dbReference>
<name>A0ABR7M0A1_9ACTN</name>
<evidence type="ECO:0000313" key="13">
    <source>
        <dbReference type="Proteomes" id="UP000805614"/>
    </source>
</evidence>
<evidence type="ECO:0000256" key="7">
    <source>
        <dbReference type="ARBA" id="ARBA00022825"/>
    </source>
</evidence>
<keyword evidence="4" id="KW-0031">Aminopeptidase</keyword>
<comment type="similarity">
    <text evidence="2">Belongs to the peptidase S15 family.</text>
</comment>
<dbReference type="Gene3D" id="3.40.50.1820">
    <property type="entry name" value="alpha/beta hydrolase"/>
    <property type="match status" value="1"/>
</dbReference>
<evidence type="ECO:0000256" key="2">
    <source>
        <dbReference type="ARBA" id="ARBA00010819"/>
    </source>
</evidence>
<reference evidence="12 13" key="1">
    <citation type="submission" date="2020-06" db="EMBL/GenBank/DDBJ databases">
        <title>Actinomadura xiongansis sp. nov., isolated from soil of Baiyangdian.</title>
        <authorList>
            <person name="Zhang X."/>
        </authorList>
    </citation>
    <scope>NUCLEOTIDE SEQUENCE [LARGE SCALE GENOMIC DNA]</scope>
    <source>
        <strain evidence="12 13">HBUM206468</strain>
    </source>
</reference>
<keyword evidence="5" id="KW-0645">Protease</keyword>
<protein>
    <recommendedName>
        <fullName evidence="3">Xaa-Pro dipeptidyl-peptidase</fullName>
        <ecNumber evidence="3">3.4.14.11</ecNumber>
    </recommendedName>
    <alternativeName>
        <fullName evidence="8">X-prolyl-dipeptidyl aminopeptidase</fullName>
    </alternativeName>
</protein>
<evidence type="ECO:0000256" key="4">
    <source>
        <dbReference type="ARBA" id="ARBA00022438"/>
    </source>
</evidence>
<sequence>MQWRARGMRMLGAPAVTVAVFAAMALPAGASHADTTPTIKVQGGETQPIFSRADAVYQTVDVQTTIDSDRDGERDTVRVRILRPKETERGLKVPIIMEPSPYWAGTFDIPLHGVDVDGDGLDDRTGERYSAQPESDRRSGSKISSELLGGVPGARAAATVWSGYYDNYFLPRGYAVAQVDSIGSGGSTGCPTIGDRNETLGVKAAVDWLTGDAKGWDESGNRIKADWSTGRVALQGISYNGTLPNQVATTGVKGLKTIVPIAAISSWYDYYRANGGVLAPGGYQGEDTDVMSKVIYTRADKEICKPIIDELAARQDRESGDYSEYWAARDFLVNAKNVKVPVFLVHGLNDWNVKTKQFAQWWETLQGQVPTKLWLHQAGHSNPFNLRIEEWLRQLHRWYDHWLYGIENGITREPRVDVEQADFSWKTQDAWPARGTKNVTLHLNSGSGGQAQPGRLSTAAASRDVQSLTDQGRTVNASTLVDNETEASENRLAYLTPELTKDVRLNGTPSVSVKASLKGTSPYLTALLVDYGTDTRATSGTASDTSQQICYGLGIPGDTGCAFRTRHVTQTADFKIVTRGWLDARNRHDMARTEPITEGKMYSFGWEMQPQDYVFKKGHRIGVVLISTDYDYTLRYPAGTLMKVQTGAASVRLPIEGGGSALD</sequence>
<feature type="chain" id="PRO_5045754004" description="Xaa-Pro dipeptidyl-peptidase" evidence="10">
    <location>
        <begin position="34"/>
        <end position="663"/>
    </location>
</feature>
<comment type="catalytic activity">
    <reaction evidence="1">
        <text>Hydrolyzes Xaa-Pro-|- bonds to release unblocked, N-terminal dipeptides from substrates including Ala-Pro-|-p-nitroanilide and (sequentially) Tyr-Pro-|-Phe-Pro-|-Gly-Pro-|-Ile.</text>
        <dbReference type="EC" id="3.4.14.11"/>
    </reaction>
</comment>
<dbReference type="SMART" id="SM00939">
    <property type="entry name" value="PepX_C"/>
    <property type="match status" value="1"/>
</dbReference>
<proteinExistence type="inferred from homology"/>
<keyword evidence="7" id="KW-0720">Serine protease</keyword>
<dbReference type="NCBIfam" id="TIGR00976">
    <property type="entry name" value="CocE_NonD"/>
    <property type="match status" value="1"/>
</dbReference>
<evidence type="ECO:0000256" key="6">
    <source>
        <dbReference type="ARBA" id="ARBA00022801"/>
    </source>
</evidence>
<dbReference type="InterPro" id="IPR029058">
    <property type="entry name" value="AB_hydrolase_fold"/>
</dbReference>
<feature type="domain" description="Xaa-Pro dipeptidyl-peptidase C-terminal" evidence="11">
    <location>
        <begin position="396"/>
        <end position="654"/>
    </location>
</feature>
<gene>
    <name evidence="12" type="ORF">HKK74_34100</name>
</gene>
<feature type="region of interest" description="Disordered" evidence="9">
    <location>
        <begin position="118"/>
        <end position="145"/>
    </location>
</feature>
<dbReference type="Proteomes" id="UP000805614">
    <property type="component" value="Unassembled WGS sequence"/>
</dbReference>
<dbReference type="Gene3D" id="1.10.246.70">
    <property type="match status" value="1"/>
</dbReference>
<dbReference type="PRINTS" id="PR00923">
    <property type="entry name" value="LACTOPTASE"/>
</dbReference>
<dbReference type="EMBL" id="JABVEC010000042">
    <property type="protein sequence ID" value="MBC6470484.1"/>
    <property type="molecule type" value="Genomic_DNA"/>
</dbReference>
<evidence type="ECO:0000256" key="1">
    <source>
        <dbReference type="ARBA" id="ARBA00000123"/>
    </source>
</evidence>
<dbReference type="InterPro" id="IPR005674">
    <property type="entry name" value="CocE/Ser_esterase"/>
</dbReference>
<evidence type="ECO:0000256" key="3">
    <source>
        <dbReference type="ARBA" id="ARBA00012463"/>
    </source>
</evidence>
<keyword evidence="6" id="KW-0378">Hydrolase</keyword>
<dbReference type="InterPro" id="IPR008252">
    <property type="entry name" value="Pept_S15_Xpro"/>
</dbReference>
<dbReference type="SUPFAM" id="SSF49785">
    <property type="entry name" value="Galactose-binding domain-like"/>
    <property type="match status" value="1"/>
</dbReference>
<evidence type="ECO:0000313" key="12">
    <source>
        <dbReference type="EMBL" id="MBC6470484.1"/>
    </source>
</evidence>
<dbReference type="Pfam" id="PF08530">
    <property type="entry name" value="PepX_C"/>
    <property type="match status" value="1"/>
</dbReference>
<keyword evidence="13" id="KW-1185">Reference proteome</keyword>
<dbReference type="RefSeq" id="WP_187247528.1">
    <property type="nucleotide sequence ID" value="NZ_BAAAOK010000022.1"/>
</dbReference>
<evidence type="ECO:0000259" key="11">
    <source>
        <dbReference type="SMART" id="SM00939"/>
    </source>
</evidence>
<organism evidence="12 13">
    <name type="scientific">Actinomadura alba</name>
    <dbReference type="NCBI Taxonomy" id="406431"/>
    <lineage>
        <taxon>Bacteria</taxon>
        <taxon>Bacillati</taxon>
        <taxon>Actinomycetota</taxon>
        <taxon>Actinomycetes</taxon>
        <taxon>Streptosporangiales</taxon>
        <taxon>Thermomonosporaceae</taxon>
        <taxon>Actinomadura</taxon>
    </lineage>
</organism>